<dbReference type="InterPro" id="IPR006094">
    <property type="entry name" value="Oxid_FAD_bind_N"/>
</dbReference>
<accession>A0A9P4N044</accession>
<dbReference type="PROSITE" id="PS51387">
    <property type="entry name" value="FAD_PCMH"/>
    <property type="match status" value="1"/>
</dbReference>
<evidence type="ECO:0000313" key="10">
    <source>
        <dbReference type="Proteomes" id="UP000799536"/>
    </source>
</evidence>
<evidence type="ECO:0000259" key="8">
    <source>
        <dbReference type="PROSITE" id="PS51387"/>
    </source>
</evidence>
<dbReference type="SUPFAM" id="SSF56176">
    <property type="entry name" value="FAD-binding/transporter-associated domain-like"/>
    <property type="match status" value="1"/>
</dbReference>
<evidence type="ECO:0000313" key="9">
    <source>
        <dbReference type="EMBL" id="KAF2202520.1"/>
    </source>
</evidence>
<evidence type="ECO:0000256" key="3">
    <source>
        <dbReference type="ARBA" id="ARBA00022692"/>
    </source>
</evidence>
<dbReference type="InterPro" id="IPR040165">
    <property type="entry name" value="Diminuto-like"/>
</dbReference>
<comment type="subcellular location">
    <subcellularLocation>
        <location evidence="1">Membrane</location>
        <topology evidence="1">Single-pass membrane protein</topology>
    </subcellularLocation>
</comment>
<proteinExistence type="predicted"/>
<dbReference type="GO" id="GO:0050614">
    <property type="term" value="F:Delta24-sterol reductase activity"/>
    <property type="evidence" value="ECO:0007669"/>
    <property type="project" value="UniProtKB-EC"/>
</dbReference>
<evidence type="ECO:0000256" key="2">
    <source>
        <dbReference type="ARBA" id="ARBA00012405"/>
    </source>
</evidence>
<dbReference type="GO" id="GO:0071949">
    <property type="term" value="F:FAD binding"/>
    <property type="evidence" value="ECO:0007669"/>
    <property type="project" value="InterPro"/>
</dbReference>
<dbReference type="GO" id="GO:0008202">
    <property type="term" value="P:steroid metabolic process"/>
    <property type="evidence" value="ECO:0007669"/>
    <property type="project" value="TreeGrafter"/>
</dbReference>
<keyword evidence="6 7" id="KW-0472">Membrane</keyword>
<dbReference type="Proteomes" id="UP000799536">
    <property type="component" value="Unassembled WGS sequence"/>
</dbReference>
<evidence type="ECO:0000256" key="4">
    <source>
        <dbReference type="ARBA" id="ARBA00022989"/>
    </source>
</evidence>
<dbReference type="InterPro" id="IPR016166">
    <property type="entry name" value="FAD-bd_PCMH"/>
</dbReference>
<dbReference type="Pfam" id="PF01565">
    <property type="entry name" value="FAD_binding_4"/>
    <property type="match status" value="1"/>
</dbReference>
<dbReference type="GO" id="GO:0016020">
    <property type="term" value="C:membrane"/>
    <property type="evidence" value="ECO:0007669"/>
    <property type="project" value="UniProtKB-SubCell"/>
</dbReference>
<evidence type="ECO:0000256" key="6">
    <source>
        <dbReference type="ARBA" id="ARBA00023136"/>
    </source>
</evidence>
<dbReference type="AlphaFoldDB" id="A0A9P4N044"/>
<feature type="domain" description="FAD-binding PCMH-type" evidence="8">
    <location>
        <begin position="1"/>
        <end position="167"/>
    </location>
</feature>
<dbReference type="EMBL" id="ML993934">
    <property type="protein sequence ID" value="KAF2202520.1"/>
    <property type="molecule type" value="Genomic_DNA"/>
</dbReference>
<dbReference type="GO" id="GO:0000246">
    <property type="term" value="F:Delta24(24-1) sterol reductase activity"/>
    <property type="evidence" value="ECO:0007669"/>
    <property type="project" value="TreeGrafter"/>
</dbReference>
<dbReference type="InterPro" id="IPR016169">
    <property type="entry name" value="FAD-bd_PCMH_sub2"/>
</dbReference>
<feature type="transmembrane region" description="Helical" evidence="7">
    <location>
        <begin position="272"/>
        <end position="291"/>
    </location>
</feature>
<dbReference type="EC" id="1.3.1.72" evidence="2"/>
<dbReference type="PANTHER" id="PTHR10801">
    <property type="entry name" value="24-DEHYDROCHOLESTEROL REDUCTASE"/>
    <property type="match status" value="1"/>
</dbReference>
<dbReference type="PANTHER" id="PTHR10801:SF0">
    <property type="entry name" value="DELTA(24)-STEROL REDUCTASE"/>
    <property type="match status" value="1"/>
</dbReference>
<name>A0A9P4N044_9PLEO</name>
<dbReference type="OrthoDB" id="415825at2759"/>
<organism evidence="9 10">
    <name type="scientific">Delitschia confertaspora ATCC 74209</name>
    <dbReference type="NCBI Taxonomy" id="1513339"/>
    <lineage>
        <taxon>Eukaryota</taxon>
        <taxon>Fungi</taxon>
        <taxon>Dikarya</taxon>
        <taxon>Ascomycota</taxon>
        <taxon>Pezizomycotina</taxon>
        <taxon>Dothideomycetes</taxon>
        <taxon>Pleosporomycetidae</taxon>
        <taxon>Pleosporales</taxon>
        <taxon>Delitschiaceae</taxon>
        <taxon>Delitschia</taxon>
    </lineage>
</organism>
<evidence type="ECO:0000256" key="5">
    <source>
        <dbReference type="ARBA" id="ARBA00023002"/>
    </source>
</evidence>
<dbReference type="GO" id="GO:0005737">
    <property type="term" value="C:cytoplasm"/>
    <property type="evidence" value="ECO:0007669"/>
    <property type="project" value="TreeGrafter"/>
</dbReference>
<gene>
    <name evidence="9" type="ORF">GQ43DRAFT_308630</name>
</gene>
<protein>
    <recommendedName>
        <fullName evidence="2">Delta(24)-sterol reductase</fullName>
        <ecNumber evidence="2">1.3.1.72</ecNumber>
    </recommendedName>
</protein>
<comment type="caution">
    <text evidence="9">The sequence shown here is derived from an EMBL/GenBank/DDBJ whole genome shotgun (WGS) entry which is preliminary data.</text>
</comment>
<reference evidence="9" key="1">
    <citation type="journal article" date="2020" name="Stud. Mycol.">
        <title>101 Dothideomycetes genomes: a test case for predicting lifestyles and emergence of pathogens.</title>
        <authorList>
            <person name="Haridas S."/>
            <person name="Albert R."/>
            <person name="Binder M."/>
            <person name="Bloem J."/>
            <person name="Labutti K."/>
            <person name="Salamov A."/>
            <person name="Andreopoulos B."/>
            <person name="Baker S."/>
            <person name="Barry K."/>
            <person name="Bills G."/>
            <person name="Bluhm B."/>
            <person name="Cannon C."/>
            <person name="Castanera R."/>
            <person name="Culley D."/>
            <person name="Daum C."/>
            <person name="Ezra D."/>
            <person name="Gonzalez J."/>
            <person name="Henrissat B."/>
            <person name="Kuo A."/>
            <person name="Liang C."/>
            <person name="Lipzen A."/>
            <person name="Lutzoni F."/>
            <person name="Magnuson J."/>
            <person name="Mondo S."/>
            <person name="Nolan M."/>
            <person name="Ohm R."/>
            <person name="Pangilinan J."/>
            <person name="Park H.-J."/>
            <person name="Ramirez L."/>
            <person name="Alfaro M."/>
            <person name="Sun H."/>
            <person name="Tritt A."/>
            <person name="Yoshinaga Y."/>
            <person name="Zwiers L.-H."/>
            <person name="Turgeon B."/>
            <person name="Goodwin S."/>
            <person name="Spatafora J."/>
            <person name="Crous P."/>
            <person name="Grigoriev I."/>
        </authorList>
    </citation>
    <scope>NUCLEOTIDE SEQUENCE</scope>
    <source>
        <strain evidence="9">ATCC 74209</strain>
    </source>
</reference>
<sequence length="514" mass="58103">MDHHNALVHRISTLITHFHTTKTPFRIYHGSTNSTRPANFDPSKIIDTSPLNHVLSFDHIRKTVLVEPNVPMDALVRATIKENLLPPVVMEFSGITVGGGFVGTAGESSSFKHGFFDRTVNWAEVVLPSGEVVRASNEEHPDLFRGLAGSFGTLGVLTLVELQLEDLKRYVEVRYEVVNGHADAVQKVTAATKDERNDYVDGVLFSGSEGVVNTGRLVEGVPKGGRVQRFSRAWDPWFYTHAQDVLQKQKQTGGPWTEYVPVDDYLFRYDRGAFWMGMYAFMVFSFPFNRFTRWLLNRFMNTRTMYRALHASRHSEITVIQDLAIPISNTEKFLEYCDEKFGIYPLWLCPLRKDARESMGYPKPLTKTLSSGHQDEGYISIGLWGPGKIDLDEFIADNRDLEAKLQELGGLKWLYAKTFYTEEEFWQVYDQEKYYEIREAYGAQNLPSIYDKVKNKPTKKGISTEPGLKGAVKRSVFNSVFLSGLYGVMKSVSGSDYLLGGGSQTAGTEKQKTA</sequence>
<dbReference type="InterPro" id="IPR036318">
    <property type="entry name" value="FAD-bd_PCMH-like_sf"/>
</dbReference>
<keyword evidence="5" id="KW-0560">Oxidoreductase</keyword>
<keyword evidence="4 7" id="KW-1133">Transmembrane helix</keyword>
<keyword evidence="10" id="KW-1185">Reference proteome</keyword>
<evidence type="ECO:0000256" key="7">
    <source>
        <dbReference type="SAM" id="Phobius"/>
    </source>
</evidence>
<evidence type="ECO:0000256" key="1">
    <source>
        <dbReference type="ARBA" id="ARBA00004167"/>
    </source>
</evidence>
<keyword evidence="3 7" id="KW-0812">Transmembrane</keyword>
<dbReference type="Gene3D" id="3.30.465.10">
    <property type="match status" value="1"/>
</dbReference>